<feature type="domain" description="VWFA" evidence="4">
    <location>
        <begin position="260"/>
        <end position="428"/>
    </location>
</feature>
<keyword evidence="3" id="KW-0812">Transmembrane</keyword>
<dbReference type="EMBL" id="CAJPWZ010001018">
    <property type="protein sequence ID" value="CAG2205202.1"/>
    <property type="molecule type" value="Genomic_DNA"/>
</dbReference>
<feature type="domain" description="Fibronectin type-III" evidence="5">
    <location>
        <begin position="693"/>
        <end position="807"/>
    </location>
</feature>
<dbReference type="Pfam" id="PF08434">
    <property type="entry name" value="CLCA"/>
    <property type="match status" value="2"/>
</dbReference>
<feature type="region of interest" description="Disordered" evidence="2">
    <location>
        <begin position="203"/>
        <end position="222"/>
    </location>
</feature>
<evidence type="ECO:0000259" key="4">
    <source>
        <dbReference type="PROSITE" id="PS50234"/>
    </source>
</evidence>
<dbReference type="SUPFAM" id="SSF49265">
    <property type="entry name" value="Fibronectin type III"/>
    <property type="match status" value="1"/>
</dbReference>
<dbReference type="InterPro" id="IPR003961">
    <property type="entry name" value="FN3_dom"/>
</dbReference>
<protein>
    <submittedName>
        <fullName evidence="6">CLCA3_4</fullName>
    </submittedName>
</protein>
<organism evidence="6 7">
    <name type="scientific">Mytilus edulis</name>
    <name type="common">Blue mussel</name>
    <dbReference type="NCBI Taxonomy" id="6550"/>
    <lineage>
        <taxon>Eukaryota</taxon>
        <taxon>Metazoa</taxon>
        <taxon>Spiralia</taxon>
        <taxon>Lophotrochozoa</taxon>
        <taxon>Mollusca</taxon>
        <taxon>Bivalvia</taxon>
        <taxon>Autobranchia</taxon>
        <taxon>Pteriomorphia</taxon>
        <taxon>Mytilida</taxon>
        <taxon>Mytiloidea</taxon>
        <taxon>Mytilidae</taxon>
        <taxon>Mytilinae</taxon>
        <taxon>Mytilus</taxon>
    </lineage>
</organism>
<evidence type="ECO:0000256" key="3">
    <source>
        <dbReference type="SAM" id="Phobius"/>
    </source>
</evidence>
<evidence type="ECO:0000313" key="6">
    <source>
        <dbReference type="EMBL" id="CAG2205202.1"/>
    </source>
</evidence>
<dbReference type="Gene3D" id="3.40.50.410">
    <property type="entry name" value="von Willebrand factor, type A domain"/>
    <property type="match status" value="1"/>
</dbReference>
<dbReference type="PANTHER" id="PTHR10579:SF172">
    <property type="entry name" value="CALCIUM-ACTIVATED CHLORIDE CHANNEL REGULATOR 4 PRECURSOR-RELATED"/>
    <property type="match status" value="1"/>
</dbReference>
<evidence type="ECO:0000256" key="1">
    <source>
        <dbReference type="ARBA" id="ARBA00004239"/>
    </source>
</evidence>
<dbReference type="InterPro" id="IPR036116">
    <property type="entry name" value="FN3_sf"/>
</dbReference>
<dbReference type="InterPro" id="IPR013783">
    <property type="entry name" value="Ig-like_fold"/>
</dbReference>
<dbReference type="SMART" id="SM00327">
    <property type="entry name" value="VWA"/>
    <property type="match status" value="1"/>
</dbReference>
<dbReference type="SMART" id="SM00060">
    <property type="entry name" value="FN3"/>
    <property type="match status" value="1"/>
</dbReference>
<dbReference type="PANTHER" id="PTHR10579">
    <property type="entry name" value="CALCIUM-ACTIVATED CHLORIDE CHANNEL REGULATOR"/>
    <property type="match status" value="1"/>
</dbReference>
<name>A0A8S3R983_MYTED</name>
<keyword evidence="3" id="KW-1133">Transmembrane helix</keyword>
<dbReference type="InterPro" id="IPR002035">
    <property type="entry name" value="VWF_A"/>
</dbReference>
<dbReference type="PROSITE" id="PS50234">
    <property type="entry name" value="VWFA"/>
    <property type="match status" value="1"/>
</dbReference>
<evidence type="ECO:0000256" key="2">
    <source>
        <dbReference type="SAM" id="MobiDB-lite"/>
    </source>
</evidence>
<dbReference type="Pfam" id="PF00092">
    <property type="entry name" value="VWA"/>
    <property type="match status" value="1"/>
</dbReference>
<dbReference type="InterPro" id="IPR013642">
    <property type="entry name" value="CLCA_N"/>
</dbReference>
<accession>A0A8S3R983</accession>
<evidence type="ECO:0000313" key="7">
    <source>
        <dbReference type="Proteomes" id="UP000683360"/>
    </source>
</evidence>
<feature type="transmembrane region" description="Helical" evidence="3">
    <location>
        <begin position="821"/>
        <end position="846"/>
    </location>
</feature>
<evidence type="ECO:0000259" key="5">
    <source>
        <dbReference type="PROSITE" id="PS50853"/>
    </source>
</evidence>
<feature type="compositionally biased region" description="Basic and acidic residues" evidence="2">
    <location>
        <begin position="203"/>
        <end position="213"/>
    </location>
</feature>
<dbReference type="PROSITE" id="PS50853">
    <property type="entry name" value="FN3"/>
    <property type="match status" value="1"/>
</dbReference>
<dbReference type="AlphaFoldDB" id="A0A8S3R983"/>
<keyword evidence="3" id="KW-0472">Membrane</keyword>
<dbReference type="CDD" id="cd00198">
    <property type="entry name" value="vWFA"/>
    <property type="match status" value="1"/>
</dbReference>
<dbReference type="OrthoDB" id="10021899at2759"/>
<dbReference type="CDD" id="cd00063">
    <property type="entry name" value="FN3"/>
    <property type="match status" value="1"/>
</dbReference>
<dbReference type="Gene3D" id="2.60.40.10">
    <property type="entry name" value="Immunoglobulins"/>
    <property type="match status" value="1"/>
</dbReference>
<gene>
    <name evidence="6" type="ORF">MEDL_19622</name>
</gene>
<comment type="subcellular location">
    <subcellularLocation>
        <location evidence="1">Secreted</location>
        <location evidence="1">Extracellular space</location>
    </subcellularLocation>
</comment>
<reference evidence="6" key="1">
    <citation type="submission" date="2021-03" db="EMBL/GenBank/DDBJ databases">
        <authorList>
            <person name="Bekaert M."/>
        </authorList>
    </citation>
    <scope>NUCLEOTIDE SEQUENCE</scope>
</reference>
<dbReference type="InterPro" id="IPR036465">
    <property type="entry name" value="vWFA_dom_sf"/>
</dbReference>
<sequence>MCYTSSLSDRRLIMRLIFFISIFLSGQFIAKTSISLTGNGYTNVLVTIADDIAEDTTLISILKEWLIEASEKLYIASKHHVMFEGDDGNFGNLATVLVHEWGHYRWGIFDEYPTSRDTYTNKIIQFYLHNGRWEPVRCTTEIFGTMFNYKSDRKCRLDYTGKPESDCLFQPEYGSEATSIASIMGHAYISSISQFCDNNATDERTKHNAESPNHHNTRCSGQSSWEIIRQHKDYKATSPGNPLANSRPQIVLQQTQIIGRFCLLIDVSGSIVLLTMQKVDTLTTVIKTIIPNESYVGIASFNDNGKLLKRMTKITSESDRNSLALSLPTTTGGSTSIGAGLQKCYEELLTLNNVSGSVIYLATDGKENASPYIDEVLPNLTGKGIVIHTLAIGSSAAEKLNNISKITGGSSYFYPTNIVNSTSLVDGLIAPFTDSSKDKIILIKTLHTQMSTQQVFETKFVIDDTIGRDTIVQLTTHVVRDVNLTIKHSEITFTKIGTTGDNSVIYVKIPGIAQIGNYDIFLSSTTHDISGTLSIFSKPVSSKQAVLQVNVLNTEPEIQHSASLLFPLYAAVYKGSLPVTNATVMAVIENEIGESFNTALKDNAIGADVSLNDGIYSCYILPNELSANGRLSIKVIAEGYSAKVVVEVTRSPGTKFTDDFEEQSIGPFMRVALAREITVKNYTLLDKSIDLLPPSSILTLQLSNVSNEDNTYTLSWNAVGDDLDRGNASSYDIRYSDKFQKLKTDPGRQQTITAGIIPKEPGETESFVFQIPNIQTNTTYYIAVRAVDDQNNTGDLSNIISVSILNDQYWFDDENTDGLSIAFLVGISIGAVIIVAIFLVCVITLIKKKKVPRMSNYAI</sequence>
<feature type="transmembrane region" description="Helical" evidence="3">
    <location>
        <begin position="12"/>
        <end position="30"/>
    </location>
</feature>
<proteinExistence type="predicted"/>
<dbReference type="Proteomes" id="UP000683360">
    <property type="component" value="Unassembled WGS sequence"/>
</dbReference>
<dbReference type="InterPro" id="IPR051266">
    <property type="entry name" value="CLCR"/>
</dbReference>
<dbReference type="SUPFAM" id="SSF53300">
    <property type="entry name" value="vWA-like"/>
    <property type="match status" value="1"/>
</dbReference>
<keyword evidence="7" id="KW-1185">Reference proteome</keyword>
<comment type="caution">
    <text evidence="6">The sequence shown here is derived from an EMBL/GenBank/DDBJ whole genome shotgun (WGS) entry which is preliminary data.</text>
</comment>
<dbReference type="GO" id="GO:0005576">
    <property type="term" value="C:extracellular region"/>
    <property type="evidence" value="ECO:0007669"/>
    <property type="project" value="UniProtKB-SubCell"/>
</dbReference>